<evidence type="ECO:0000313" key="3">
    <source>
        <dbReference type="Proteomes" id="UP000244956"/>
    </source>
</evidence>
<dbReference type="GO" id="GO:0004803">
    <property type="term" value="F:transposase activity"/>
    <property type="evidence" value="ECO:0007669"/>
    <property type="project" value="InterPro"/>
</dbReference>
<name>A0A2U2B9E8_9BACT</name>
<reference evidence="2 3" key="1">
    <citation type="submission" date="2018-05" db="EMBL/GenBank/DDBJ databases">
        <title>Marinilabilia rubrum sp. nov., isolated from saltern sediment.</title>
        <authorList>
            <person name="Zhang R."/>
        </authorList>
    </citation>
    <scope>NUCLEOTIDE SEQUENCE [LARGE SCALE GENOMIC DNA]</scope>
    <source>
        <strain evidence="2 3">WTE16</strain>
    </source>
</reference>
<dbReference type="PANTHER" id="PTHR33360:SF2">
    <property type="entry name" value="TRANSPOSASE FOR INSERTION SEQUENCE ELEMENT IS200"/>
    <property type="match status" value="1"/>
</dbReference>
<accession>A0A2U2B9E8</accession>
<dbReference type="RefSeq" id="WP_109264240.1">
    <property type="nucleotide sequence ID" value="NZ_QEWP01000006.1"/>
</dbReference>
<evidence type="ECO:0000313" key="2">
    <source>
        <dbReference type="EMBL" id="PWD99701.1"/>
    </source>
</evidence>
<keyword evidence="3" id="KW-1185">Reference proteome</keyword>
<comment type="caution">
    <text evidence="2">The sequence shown here is derived from an EMBL/GenBank/DDBJ whole genome shotgun (WGS) entry which is preliminary data.</text>
</comment>
<evidence type="ECO:0000259" key="1">
    <source>
        <dbReference type="SMART" id="SM01321"/>
    </source>
</evidence>
<dbReference type="AlphaFoldDB" id="A0A2U2B9E8"/>
<proteinExistence type="predicted"/>
<dbReference type="GO" id="GO:0003677">
    <property type="term" value="F:DNA binding"/>
    <property type="evidence" value="ECO:0007669"/>
    <property type="project" value="InterPro"/>
</dbReference>
<gene>
    <name evidence="2" type="ORF">DDZ16_09660</name>
</gene>
<dbReference type="GO" id="GO:0006313">
    <property type="term" value="P:DNA transposition"/>
    <property type="evidence" value="ECO:0007669"/>
    <property type="project" value="InterPro"/>
</dbReference>
<feature type="domain" description="Transposase IS200-like" evidence="1">
    <location>
        <begin position="6"/>
        <end position="120"/>
    </location>
</feature>
<dbReference type="PANTHER" id="PTHR33360">
    <property type="entry name" value="TRANSPOSASE FOR INSERTION SEQUENCE ELEMENT IS200"/>
    <property type="match status" value="1"/>
</dbReference>
<dbReference type="Proteomes" id="UP000244956">
    <property type="component" value="Unassembled WGS sequence"/>
</dbReference>
<dbReference type="Pfam" id="PF01797">
    <property type="entry name" value="Y1_Tnp"/>
    <property type="match status" value="1"/>
</dbReference>
<protein>
    <submittedName>
        <fullName evidence="2">Transposase</fullName>
    </submittedName>
</protein>
<dbReference type="EMBL" id="QEWP01000006">
    <property type="protein sequence ID" value="PWD99701.1"/>
    <property type="molecule type" value="Genomic_DNA"/>
</dbReference>
<dbReference type="InterPro" id="IPR036515">
    <property type="entry name" value="Transposase_17_sf"/>
</dbReference>
<dbReference type="InterPro" id="IPR002686">
    <property type="entry name" value="Transposase_17"/>
</dbReference>
<organism evidence="2 3">
    <name type="scientific">Marinilabilia rubra</name>
    <dbReference type="NCBI Taxonomy" id="2162893"/>
    <lineage>
        <taxon>Bacteria</taxon>
        <taxon>Pseudomonadati</taxon>
        <taxon>Bacteroidota</taxon>
        <taxon>Bacteroidia</taxon>
        <taxon>Marinilabiliales</taxon>
        <taxon>Marinilabiliaceae</taxon>
        <taxon>Marinilabilia</taxon>
    </lineage>
</organism>
<dbReference type="SUPFAM" id="SSF143422">
    <property type="entry name" value="Transposase IS200-like"/>
    <property type="match status" value="1"/>
</dbReference>
<dbReference type="SMART" id="SM01321">
    <property type="entry name" value="Y1_Tnp"/>
    <property type="match status" value="1"/>
</dbReference>
<dbReference type="Gene3D" id="3.30.70.1290">
    <property type="entry name" value="Transposase IS200-like"/>
    <property type="match status" value="1"/>
</dbReference>
<dbReference type="OrthoDB" id="9797997at2"/>
<sequence length="154" mass="18119">MKPNTYTQFNIHLVFAVAKRENVINRVFEGRLYEYFGGILKDSGHFPLAINGYLNHAHLFFELNPKQSVSDIVRDLKTGSSGWINKNRFLPGVFGWQPGYGGFSYSRSQRSNVIRYIDGQKEHHRKVTFREEYLGMLEKYGIEFKNEYLFDFFD</sequence>